<sequence>MNAPAIVVEPITHEGPTDLYDIVGLALETRCVPGVAWLDTTGPTGVITLTDGATFRNNTHLTLWVWAYARYPDGRPAHIYLSWHLPPGYEAITLPQPPAGMYWTLYTQTAFQRNYGNAAKWLGIAAIVGLAVYGAYSAGKDYRTTHPAGANPRRL</sequence>
<dbReference type="AlphaFoldDB" id="A0A7Y0L633"/>
<name>A0A7Y0L633_9FIRM</name>
<reference evidence="1 2" key="1">
    <citation type="submission" date="2020-04" db="EMBL/GenBank/DDBJ databases">
        <authorList>
            <person name="Zhang R."/>
            <person name="Schippers A."/>
        </authorList>
    </citation>
    <scope>NUCLEOTIDE SEQUENCE [LARGE SCALE GENOMIC DNA]</scope>
    <source>
        <strain evidence="1 2">DSM 109850</strain>
    </source>
</reference>
<gene>
    <name evidence="1" type="ORF">HIJ39_13855</name>
</gene>
<organism evidence="1 2">
    <name type="scientific">Sulfobacillus harzensis</name>
    <dbReference type="NCBI Taxonomy" id="2729629"/>
    <lineage>
        <taxon>Bacteria</taxon>
        <taxon>Bacillati</taxon>
        <taxon>Bacillota</taxon>
        <taxon>Clostridia</taxon>
        <taxon>Eubacteriales</taxon>
        <taxon>Clostridiales Family XVII. Incertae Sedis</taxon>
        <taxon>Sulfobacillus</taxon>
    </lineage>
</organism>
<accession>A0A7Y0L633</accession>
<protein>
    <submittedName>
        <fullName evidence="1">Uncharacterized protein</fullName>
    </submittedName>
</protein>
<dbReference type="RefSeq" id="WP_169100696.1">
    <property type="nucleotide sequence ID" value="NZ_JABBVZ010000051.1"/>
</dbReference>
<dbReference type="Proteomes" id="UP000533476">
    <property type="component" value="Unassembled WGS sequence"/>
</dbReference>
<comment type="caution">
    <text evidence="1">The sequence shown here is derived from an EMBL/GenBank/DDBJ whole genome shotgun (WGS) entry which is preliminary data.</text>
</comment>
<dbReference type="EMBL" id="JABBVZ010000051">
    <property type="protein sequence ID" value="NMP23426.1"/>
    <property type="molecule type" value="Genomic_DNA"/>
</dbReference>
<proteinExistence type="predicted"/>
<evidence type="ECO:0000313" key="2">
    <source>
        <dbReference type="Proteomes" id="UP000533476"/>
    </source>
</evidence>
<keyword evidence="2" id="KW-1185">Reference proteome</keyword>
<evidence type="ECO:0000313" key="1">
    <source>
        <dbReference type="EMBL" id="NMP23426.1"/>
    </source>
</evidence>